<keyword evidence="3" id="KW-0406">Ion transport</keyword>
<evidence type="ECO:0000256" key="2">
    <source>
        <dbReference type="ARBA" id="ARBA00022448"/>
    </source>
</evidence>
<dbReference type="Gene3D" id="3.40.50.10580">
    <property type="entry name" value="ATPase, V1 complex, subunit F"/>
    <property type="match status" value="1"/>
</dbReference>
<dbReference type="AlphaFoldDB" id="A0A644YHF4"/>
<sequence>MYKIGVIGDRETALGFSALGLDIFPVTGADEAAHILHSQKATEYAVLYITEKLAEGCAEAIERYRTCRTPAVILIPSKDGSMGVALANVGKRVERAVGSNILGNE</sequence>
<protein>
    <submittedName>
        <fullName evidence="4">V-type sodium ATPase subunit G</fullName>
    </submittedName>
</protein>
<keyword evidence="2" id="KW-0813">Transport</keyword>
<organism evidence="4">
    <name type="scientific">bioreactor metagenome</name>
    <dbReference type="NCBI Taxonomy" id="1076179"/>
    <lineage>
        <taxon>unclassified sequences</taxon>
        <taxon>metagenomes</taxon>
        <taxon>ecological metagenomes</taxon>
    </lineage>
</organism>
<evidence type="ECO:0000256" key="3">
    <source>
        <dbReference type="ARBA" id="ARBA00023065"/>
    </source>
</evidence>
<evidence type="ECO:0000313" key="4">
    <source>
        <dbReference type="EMBL" id="MPM27428.1"/>
    </source>
</evidence>
<gene>
    <name evidence="4" type="primary">ntpG_6</name>
    <name evidence="4" type="ORF">SDC9_73939</name>
</gene>
<dbReference type="EMBL" id="VSSQ01004992">
    <property type="protein sequence ID" value="MPM27428.1"/>
    <property type="molecule type" value="Genomic_DNA"/>
</dbReference>
<comment type="caution">
    <text evidence="4">The sequence shown here is derived from an EMBL/GenBank/DDBJ whole genome shotgun (WGS) entry which is preliminary data.</text>
</comment>
<evidence type="ECO:0000256" key="1">
    <source>
        <dbReference type="ARBA" id="ARBA00010148"/>
    </source>
</evidence>
<dbReference type="InterPro" id="IPR036906">
    <property type="entry name" value="ATPase_V1_fsu_sf"/>
</dbReference>
<reference evidence="4" key="1">
    <citation type="submission" date="2019-08" db="EMBL/GenBank/DDBJ databases">
        <authorList>
            <person name="Kucharzyk K."/>
            <person name="Murdoch R.W."/>
            <person name="Higgins S."/>
            <person name="Loffler F."/>
        </authorList>
    </citation>
    <scope>NUCLEOTIDE SEQUENCE</scope>
</reference>
<name>A0A644YHF4_9ZZZZ</name>
<proteinExistence type="inferred from homology"/>
<accession>A0A644YHF4</accession>
<dbReference type="Pfam" id="PF01990">
    <property type="entry name" value="ATP-synt_F"/>
    <property type="match status" value="1"/>
</dbReference>
<comment type="similarity">
    <text evidence="1">Belongs to the V-ATPase F subunit family.</text>
</comment>
<dbReference type="GO" id="GO:0046961">
    <property type="term" value="F:proton-transporting ATPase activity, rotational mechanism"/>
    <property type="evidence" value="ECO:0007669"/>
    <property type="project" value="InterPro"/>
</dbReference>
<dbReference type="SUPFAM" id="SSF159468">
    <property type="entry name" value="AtpF-like"/>
    <property type="match status" value="1"/>
</dbReference>
<dbReference type="NCBIfam" id="NF002384">
    <property type="entry name" value="PRK01395.1"/>
    <property type="match status" value="1"/>
</dbReference>
<dbReference type="InterPro" id="IPR008218">
    <property type="entry name" value="ATPase_V1-cplx_f_g_su"/>
</dbReference>